<dbReference type="AlphaFoldDB" id="A0A327WDM0"/>
<dbReference type="EMBL" id="QLMA01000001">
    <property type="protein sequence ID" value="RAJ87496.1"/>
    <property type="molecule type" value="Genomic_DNA"/>
</dbReference>
<dbReference type="OrthoDB" id="676945at2"/>
<comment type="caution">
    <text evidence="1">The sequence shown here is derived from an EMBL/GenBank/DDBJ whole genome shotgun (WGS) entry which is preliminary data.</text>
</comment>
<keyword evidence="2" id="KW-1185">Reference proteome</keyword>
<accession>A0A327WDM0</accession>
<evidence type="ECO:0008006" key="3">
    <source>
        <dbReference type="Google" id="ProtNLM"/>
    </source>
</evidence>
<gene>
    <name evidence="1" type="ORF">CLV59_101247</name>
</gene>
<evidence type="ECO:0000313" key="2">
    <source>
        <dbReference type="Proteomes" id="UP000249819"/>
    </source>
</evidence>
<dbReference type="Gene3D" id="1.10.10.60">
    <property type="entry name" value="Homeodomain-like"/>
    <property type="match status" value="1"/>
</dbReference>
<organism evidence="1 2">
    <name type="scientific">Chitinophaga dinghuensis</name>
    <dbReference type="NCBI Taxonomy" id="1539050"/>
    <lineage>
        <taxon>Bacteria</taxon>
        <taxon>Pseudomonadati</taxon>
        <taxon>Bacteroidota</taxon>
        <taxon>Chitinophagia</taxon>
        <taxon>Chitinophagales</taxon>
        <taxon>Chitinophagaceae</taxon>
        <taxon>Chitinophaga</taxon>
    </lineage>
</organism>
<evidence type="ECO:0000313" key="1">
    <source>
        <dbReference type="EMBL" id="RAJ87496.1"/>
    </source>
</evidence>
<protein>
    <recommendedName>
        <fullName evidence="3">Cro/C1-type helix-turn-helix DNA-binding protein</fullName>
    </recommendedName>
</protein>
<reference evidence="1 2" key="1">
    <citation type="submission" date="2018-06" db="EMBL/GenBank/DDBJ databases">
        <title>Genomic Encyclopedia of Archaeal and Bacterial Type Strains, Phase II (KMG-II): from individual species to whole genera.</title>
        <authorList>
            <person name="Goeker M."/>
        </authorList>
    </citation>
    <scope>NUCLEOTIDE SEQUENCE [LARGE SCALE GENOMIC DNA]</scope>
    <source>
        <strain evidence="1 2">DSM 29821</strain>
    </source>
</reference>
<name>A0A327WDM0_9BACT</name>
<proteinExistence type="predicted"/>
<sequence>MKDRRYKVVKSFFEKDSIDQILNVFDVLPISTVAKDMGVNYSTLYRKIQNPRTFTIGDILDIAALIEIEPELLLKLIAKENKKKSKPQ</sequence>
<dbReference type="RefSeq" id="WP_111590176.1">
    <property type="nucleotide sequence ID" value="NZ_QLMA01000001.1"/>
</dbReference>
<dbReference type="Proteomes" id="UP000249819">
    <property type="component" value="Unassembled WGS sequence"/>
</dbReference>